<feature type="chain" id="PRO_5032359321" description="DUF732 domain-containing protein" evidence="1">
    <location>
        <begin position="24"/>
        <end position="101"/>
    </location>
</feature>
<evidence type="ECO:0000313" key="2">
    <source>
        <dbReference type="EMBL" id="NVN52055.1"/>
    </source>
</evidence>
<evidence type="ECO:0008006" key="4">
    <source>
        <dbReference type="Google" id="ProtNLM"/>
    </source>
</evidence>
<feature type="signal peptide" evidence="1">
    <location>
        <begin position="1"/>
        <end position="23"/>
    </location>
</feature>
<comment type="caution">
    <text evidence="2">The sequence shown here is derived from an EMBL/GenBank/DDBJ whole genome shotgun (WGS) entry which is preliminary data.</text>
</comment>
<dbReference type="Proteomes" id="UP000570517">
    <property type="component" value="Unassembled WGS sequence"/>
</dbReference>
<gene>
    <name evidence="2" type="ORF">HLY00_721</name>
</gene>
<accession>A0A850PWN4</accession>
<reference evidence="2 3" key="1">
    <citation type="submission" date="2020-05" db="EMBL/GenBank/DDBJ databases">
        <title>Draft genome sequence of Mycobacterium hippocampi DL, isolated from European seabass, Dicentrarchus labrax, reared in fish farms.</title>
        <authorList>
            <person name="Stathopoulou P."/>
            <person name="Asimakis E."/>
            <person name="Tzokas K."/>
            <person name="Batargias C."/>
            <person name="Tsiamis G."/>
        </authorList>
    </citation>
    <scope>NUCLEOTIDE SEQUENCE [LARGE SCALE GENOMIC DNA]</scope>
    <source>
        <strain evidence="2 3">DL</strain>
    </source>
</reference>
<organism evidence="2 3">
    <name type="scientific">Mycolicibacterium hippocampi</name>
    <dbReference type="NCBI Taxonomy" id="659824"/>
    <lineage>
        <taxon>Bacteria</taxon>
        <taxon>Bacillati</taxon>
        <taxon>Actinomycetota</taxon>
        <taxon>Actinomycetes</taxon>
        <taxon>Mycobacteriales</taxon>
        <taxon>Mycobacteriaceae</taxon>
        <taxon>Mycolicibacterium</taxon>
    </lineage>
</organism>
<protein>
    <recommendedName>
        <fullName evidence="4">DUF732 domain-containing protein</fullName>
    </recommendedName>
</protein>
<keyword evidence="3" id="KW-1185">Reference proteome</keyword>
<keyword evidence="1" id="KW-0732">Signal</keyword>
<dbReference type="AlphaFoldDB" id="A0A850PWN4"/>
<evidence type="ECO:0000256" key="1">
    <source>
        <dbReference type="SAM" id="SignalP"/>
    </source>
</evidence>
<evidence type="ECO:0000313" key="3">
    <source>
        <dbReference type="Proteomes" id="UP000570517"/>
    </source>
</evidence>
<name>A0A850PWN4_9MYCO</name>
<dbReference type="RefSeq" id="WP_178360340.1">
    <property type="nucleotide sequence ID" value="NZ_JABFYL010000041.1"/>
</dbReference>
<proteinExistence type="predicted"/>
<sequence length="101" mass="10965">MRTAWVLAALLGAVYGPAGPAAADQQNPWEVIEQLELAGYYVNIDRIGNKPIGECVVTDIRNPQQQTEFIDDDGHGRHYGGRGVIEVVVRQTISVSLDCTG</sequence>
<dbReference type="EMBL" id="JABFYL010000041">
    <property type="protein sequence ID" value="NVN52055.1"/>
    <property type="molecule type" value="Genomic_DNA"/>
</dbReference>